<dbReference type="Proteomes" id="UP001401887">
    <property type="component" value="Unassembled WGS sequence"/>
</dbReference>
<accession>A0ABP9WG17</accession>
<name>A0ABP9WG17_9DEIO</name>
<evidence type="ECO:0000259" key="1">
    <source>
        <dbReference type="Pfam" id="PF13586"/>
    </source>
</evidence>
<evidence type="ECO:0000313" key="2">
    <source>
        <dbReference type="EMBL" id="GAA5515048.1"/>
    </source>
</evidence>
<evidence type="ECO:0000313" key="3">
    <source>
        <dbReference type="Proteomes" id="UP001401887"/>
    </source>
</evidence>
<organism evidence="2 3">
    <name type="scientific">Deinococcus carri</name>
    <dbReference type="NCBI Taxonomy" id="1211323"/>
    <lineage>
        <taxon>Bacteria</taxon>
        <taxon>Thermotogati</taxon>
        <taxon>Deinococcota</taxon>
        <taxon>Deinococci</taxon>
        <taxon>Deinococcales</taxon>
        <taxon>Deinococcaceae</taxon>
        <taxon>Deinococcus</taxon>
    </lineage>
</organism>
<gene>
    <name evidence="2" type="ORF">Dcar01_03812</name>
</gene>
<feature type="domain" description="Transposase DDE" evidence="1">
    <location>
        <begin position="2"/>
        <end position="44"/>
    </location>
</feature>
<dbReference type="PANTHER" id="PTHR30007">
    <property type="entry name" value="PHP DOMAIN PROTEIN"/>
    <property type="match status" value="1"/>
</dbReference>
<dbReference type="EMBL" id="BAABRP010000034">
    <property type="protein sequence ID" value="GAA5515048.1"/>
    <property type="molecule type" value="Genomic_DNA"/>
</dbReference>
<dbReference type="PANTHER" id="PTHR30007:SF0">
    <property type="entry name" value="TRANSPOSASE"/>
    <property type="match status" value="1"/>
</dbReference>
<dbReference type="Pfam" id="PF13586">
    <property type="entry name" value="DDE_Tnp_1_2"/>
    <property type="match status" value="1"/>
</dbReference>
<proteinExistence type="predicted"/>
<comment type="caution">
    <text evidence="2">The sequence shown here is derived from an EMBL/GenBank/DDBJ whole genome shotgun (WGS) entry which is preliminary data.</text>
</comment>
<protein>
    <recommendedName>
        <fullName evidence="1">Transposase DDE domain-containing protein</fullName>
    </recommendedName>
</protein>
<sequence length="49" mass="6124">MPRRWVVERTFAWFARSRRLSRDYEGLPETTEAWFYLANIHLMLRRLQP</sequence>
<dbReference type="InterPro" id="IPR025668">
    <property type="entry name" value="Tnp_DDE_dom"/>
</dbReference>
<keyword evidence="3" id="KW-1185">Reference proteome</keyword>
<reference evidence="2 3" key="1">
    <citation type="submission" date="2024-02" db="EMBL/GenBank/DDBJ databases">
        <title>Deinococcus carri NBRC 110142.</title>
        <authorList>
            <person name="Ichikawa N."/>
            <person name="Katano-Makiyama Y."/>
            <person name="Hidaka K."/>
        </authorList>
    </citation>
    <scope>NUCLEOTIDE SEQUENCE [LARGE SCALE GENOMIC DNA]</scope>
    <source>
        <strain evidence="2 3">NBRC 110142</strain>
    </source>
</reference>